<name>D8QD53_SCHCM</name>
<dbReference type="VEuPathDB" id="FungiDB:SCHCODRAFT_02588532"/>
<feature type="compositionally biased region" description="Low complexity" evidence="1">
    <location>
        <begin position="327"/>
        <end position="342"/>
    </location>
</feature>
<organism evidence="3">
    <name type="scientific">Schizophyllum commune (strain H4-8 / FGSC 9210)</name>
    <name type="common">Split gill fungus</name>
    <dbReference type="NCBI Taxonomy" id="578458"/>
    <lineage>
        <taxon>Eukaryota</taxon>
        <taxon>Fungi</taxon>
        <taxon>Dikarya</taxon>
        <taxon>Basidiomycota</taxon>
        <taxon>Agaricomycotina</taxon>
        <taxon>Agaricomycetes</taxon>
        <taxon>Agaricomycetidae</taxon>
        <taxon>Agaricales</taxon>
        <taxon>Schizophyllaceae</taxon>
        <taxon>Schizophyllum</taxon>
    </lineage>
</organism>
<dbReference type="KEGG" id="scm:SCHCO_02588532"/>
<feature type="compositionally biased region" description="Low complexity" evidence="1">
    <location>
        <begin position="91"/>
        <end position="104"/>
    </location>
</feature>
<feature type="compositionally biased region" description="Basic and acidic residues" evidence="1">
    <location>
        <begin position="360"/>
        <end position="375"/>
    </location>
</feature>
<gene>
    <name evidence="2" type="ORF">SCHCODRAFT_236849</name>
</gene>
<feature type="region of interest" description="Disordered" evidence="1">
    <location>
        <begin position="270"/>
        <end position="391"/>
    </location>
</feature>
<accession>D8QD53</accession>
<dbReference type="GeneID" id="9590788"/>
<dbReference type="OrthoDB" id="3083524at2759"/>
<dbReference type="EMBL" id="GL377310">
    <property type="protein sequence ID" value="EFI93615.1"/>
    <property type="molecule type" value="Genomic_DNA"/>
</dbReference>
<feature type="region of interest" description="Disordered" evidence="1">
    <location>
        <begin position="79"/>
        <end position="109"/>
    </location>
</feature>
<protein>
    <submittedName>
        <fullName evidence="2">Uncharacterized protein</fullName>
    </submittedName>
</protein>
<dbReference type="AlphaFoldDB" id="D8QD53"/>
<evidence type="ECO:0000313" key="3">
    <source>
        <dbReference type="Proteomes" id="UP000007431"/>
    </source>
</evidence>
<evidence type="ECO:0000256" key="1">
    <source>
        <dbReference type="SAM" id="MobiDB-lite"/>
    </source>
</evidence>
<dbReference type="InParanoid" id="D8QD53"/>
<dbReference type="HOGENOM" id="CLU_679992_0_0_1"/>
<dbReference type="RefSeq" id="XP_003028518.1">
    <property type="nucleotide sequence ID" value="XM_003028472.1"/>
</dbReference>
<reference evidence="2 3" key="1">
    <citation type="journal article" date="2010" name="Nat. Biotechnol.">
        <title>Genome sequence of the model mushroom Schizophyllum commune.</title>
        <authorList>
            <person name="Ohm R.A."/>
            <person name="de Jong J.F."/>
            <person name="Lugones L.G."/>
            <person name="Aerts A."/>
            <person name="Kothe E."/>
            <person name="Stajich J.E."/>
            <person name="de Vries R.P."/>
            <person name="Record E."/>
            <person name="Levasseur A."/>
            <person name="Baker S.E."/>
            <person name="Bartholomew K.A."/>
            <person name="Coutinho P.M."/>
            <person name="Erdmann S."/>
            <person name="Fowler T.J."/>
            <person name="Gathman A.C."/>
            <person name="Lombard V."/>
            <person name="Henrissat B."/>
            <person name="Knabe N."/>
            <person name="Kuees U."/>
            <person name="Lilly W.W."/>
            <person name="Lindquist E."/>
            <person name="Lucas S."/>
            <person name="Magnuson J.K."/>
            <person name="Piumi F."/>
            <person name="Raudaskoski M."/>
            <person name="Salamov A."/>
            <person name="Schmutz J."/>
            <person name="Schwarze F.W.M.R."/>
            <person name="vanKuyk P.A."/>
            <person name="Horton J.S."/>
            <person name="Grigoriev I.V."/>
            <person name="Woesten H.A.B."/>
        </authorList>
    </citation>
    <scope>NUCLEOTIDE SEQUENCE [LARGE SCALE GENOMIC DNA]</scope>
    <source>
        <strain evidence="3">H4-8 / FGSC 9210</strain>
    </source>
</reference>
<evidence type="ECO:0000313" key="2">
    <source>
        <dbReference type="EMBL" id="EFI93615.1"/>
    </source>
</evidence>
<sequence>MSRTSPTPSSLSTPGFQSSSFPCTPDCSLASHSHHRGKTGRELSTGDIRMTTISLLAPFYEALKGYRSVKLDCRSLARSSNSRSQPGVALSHSSSRRPSVASGSCASDKGGPKIRPCVIIEKGAATAKVILMGTFEGAYIDELHPVLQDYVAILFSRDSTYEEERFTKGKPTHMHSTPEWSQKAAHLGHLQYIIPLKHEIDLHAVTDRWRVRRTGNSNSRSAGDGDTEGHYMDGPNMFYLANHAEIMYQRLRMRCKRRAYRYELRQALRERGKAGSNPNRSQASVQTRHSRAPSVALEPIPETPTTPSYTRPTAPTTADKAENSWISTRKFSISSTSSQTTASKRRSEYDEGCPRTPKAAKHELDASSMRSKESKFSSPLKKSSKANTSQASLPSIVTSDAVAYTIAPYRLLSSALTDYERRIKTYATCDTPAPCSVRPSSQCAVLSSPDTREPQVSSRCPSGYSALVAFAVKMFLSGIL</sequence>
<feature type="compositionally biased region" description="Polar residues" evidence="1">
    <location>
        <begin position="303"/>
        <end position="316"/>
    </location>
</feature>
<proteinExistence type="predicted"/>
<feature type="compositionally biased region" description="Polar residues" evidence="1">
    <location>
        <begin position="276"/>
        <end position="287"/>
    </location>
</feature>
<keyword evidence="3" id="KW-1185">Reference proteome</keyword>
<dbReference type="Proteomes" id="UP000007431">
    <property type="component" value="Unassembled WGS sequence"/>
</dbReference>